<proteinExistence type="predicted"/>
<sequence>MNYREVNLLLLNFPLESNHEYPQQDMESHTQNQVLSFHLMKRHNVFFECIITRDQITFGLVNMFDGVLNALTPAFILGCISFV</sequence>
<accession>I0BFE6</accession>
<name>I0BFE6_9BACL</name>
<evidence type="ECO:0000313" key="2">
    <source>
        <dbReference type="Proteomes" id="UP000007392"/>
    </source>
</evidence>
<protein>
    <submittedName>
        <fullName evidence="1">Uncharacterized protein</fullName>
    </submittedName>
</protein>
<reference evidence="1 2" key="1">
    <citation type="submission" date="2013-06" db="EMBL/GenBank/DDBJ databases">
        <title>Complete genome sequence of Paenibacillus mucilaginosus K02.</title>
        <authorList>
            <person name="Xiao B."/>
            <person name="Sun L."/>
            <person name="Xiao L."/>
            <person name="Lian B."/>
        </authorList>
    </citation>
    <scope>NUCLEOTIDE SEQUENCE [LARGE SCALE GENOMIC DNA]</scope>
    <source>
        <strain evidence="1 2">K02</strain>
    </source>
</reference>
<dbReference type="KEGG" id="pmw:B2K_10215"/>
<dbReference type="Proteomes" id="UP000007392">
    <property type="component" value="Chromosome"/>
</dbReference>
<organism evidence="1 2">
    <name type="scientific">Paenibacillus mucilaginosus K02</name>
    <dbReference type="NCBI Taxonomy" id="997761"/>
    <lineage>
        <taxon>Bacteria</taxon>
        <taxon>Bacillati</taxon>
        <taxon>Bacillota</taxon>
        <taxon>Bacilli</taxon>
        <taxon>Bacillales</taxon>
        <taxon>Paenibacillaceae</taxon>
        <taxon>Paenibacillus</taxon>
    </lineage>
</organism>
<gene>
    <name evidence="1" type="ORF">B2K_10215</name>
</gene>
<evidence type="ECO:0000313" key="1">
    <source>
        <dbReference type="EMBL" id="AFH61093.1"/>
    </source>
</evidence>
<dbReference type="EMBL" id="CP003422">
    <property type="protein sequence ID" value="AFH61093.1"/>
    <property type="molecule type" value="Genomic_DNA"/>
</dbReference>
<dbReference type="HOGENOM" id="CLU_2539391_0_0_9"/>
<dbReference type="AlphaFoldDB" id="I0BFE6"/>